<dbReference type="PANTHER" id="PTHR34554:SF2">
    <property type="entry name" value="RGS1-HXK1-INTERACTING PROTEIN 1"/>
    <property type="match status" value="1"/>
</dbReference>
<feature type="compositionally biased region" description="Pro residues" evidence="1">
    <location>
        <begin position="1"/>
        <end position="18"/>
    </location>
</feature>
<evidence type="ECO:0000313" key="2">
    <source>
        <dbReference type="EMBL" id="KAH0469184.1"/>
    </source>
</evidence>
<dbReference type="AlphaFoldDB" id="A0AAV7H5W4"/>
<organism evidence="2 3">
    <name type="scientific">Dendrobium chrysotoxum</name>
    <name type="common">Orchid</name>
    <dbReference type="NCBI Taxonomy" id="161865"/>
    <lineage>
        <taxon>Eukaryota</taxon>
        <taxon>Viridiplantae</taxon>
        <taxon>Streptophyta</taxon>
        <taxon>Embryophyta</taxon>
        <taxon>Tracheophyta</taxon>
        <taxon>Spermatophyta</taxon>
        <taxon>Magnoliopsida</taxon>
        <taxon>Liliopsida</taxon>
        <taxon>Asparagales</taxon>
        <taxon>Orchidaceae</taxon>
        <taxon>Epidendroideae</taxon>
        <taxon>Malaxideae</taxon>
        <taxon>Dendrobiinae</taxon>
        <taxon>Dendrobium</taxon>
    </lineage>
</organism>
<dbReference type="EMBL" id="JAGFBR010000003">
    <property type="protein sequence ID" value="KAH0469184.1"/>
    <property type="molecule type" value="Genomic_DNA"/>
</dbReference>
<keyword evidence="3" id="KW-1185">Reference proteome</keyword>
<protein>
    <submittedName>
        <fullName evidence="2">Uncharacterized protein</fullName>
    </submittedName>
</protein>
<accession>A0AAV7H5W4</accession>
<name>A0AAV7H5W4_DENCH</name>
<reference evidence="2 3" key="1">
    <citation type="journal article" date="2021" name="Hortic Res">
        <title>Chromosome-scale assembly of the Dendrobium chrysotoxum genome enhances the understanding of orchid evolution.</title>
        <authorList>
            <person name="Zhang Y."/>
            <person name="Zhang G.Q."/>
            <person name="Zhang D."/>
            <person name="Liu X.D."/>
            <person name="Xu X.Y."/>
            <person name="Sun W.H."/>
            <person name="Yu X."/>
            <person name="Zhu X."/>
            <person name="Wang Z.W."/>
            <person name="Zhao X."/>
            <person name="Zhong W.Y."/>
            <person name="Chen H."/>
            <person name="Yin W.L."/>
            <person name="Huang T."/>
            <person name="Niu S.C."/>
            <person name="Liu Z.J."/>
        </authorList>
    </citation>
    <scope>NUCLEOTIDE SEQUENCE [LARGE SCALE GENOMIC DNA]</scope>
    <source>
        <strain evidence="2">Lindl</strain>
    </source>
</reference>
<evidence type="ECO:0000313" key="3">
    <source>
        <dbReference type="Proteomes" id="UP000775213"/>
    </source>
</evidence>
<sequence>MYPDPASHPPLQPSSPPRRSPEHGERSASEVRGSATESFFSPQENSFWPLQKLQGIMHEVKLQYKAYEDAAVQKVKDGFVIVTEHPAAASGAAICSGLLLMRGPRRFLWRQTLWRFQSEEAQLSKVDSGLKELGQSVEKLKKDSKNMILRASFGEEELQRGRTKIRDAGKEIQRLVKSIYKIESQAADLIDGLRVIPGRDALKLRAEIASMTSDLRQQRRELDRKILKISEHGVPAVFCFVHKREALVTDSQFIHEKKFFFCNNNIMN</sequence>
<evidence type="ECO:0000256" key="1">
    <source>
        <dbReference type="SAM" id="MobiDB-lite"/>
    </source>
</evidence>
<dbReference type="Proteomes" id="UP000775213">
    <property type="component" value="Unassembled WGS sequence"/>
</dbReference>
<proteinExistence type="predicted"/>
<comment type="caution">
    <text evidence="2">The sequence shown here is derived from an EMBL/GenBank/DDBJ whole genome shotgun (WGS) entry which is preliminary data.</text>
</comment>
<feature type="region of interest" description="Disordered" evidence="1">
    <location>
        <begin position="1"/>
        <end position="36"/>
    </location>
</feature>
<dbReference type="PANTHER" id="PTHR34554">
    <property type="entry name" value="RGS1-HXK1-INTERACTING PROTEIN 1"/>
    <property type="match status" value="1"/>
</dbReference>
<dbReference type="InterPro" id="IPR053284">
    <property type="entry name" value="RGS1-HXK1_interactor"/>
</dbReference>
<feature type="compositionally biased region" description="Basic and acidic residues" evidence="1">
    <location>
        <begin position="19"/>
        <end position="29"/>
    </location>
</feature>
<gene>
    <name evidence="2" type="ORF">IEQ34_002416</name>
</gene>